<feature type="domain" description="PPC" evidence="1">
    <location>
        <begin position="1"/>
        <end position="133"/>
    </location>
</feature>
<proteinExistence type="predicted"/>
<sequence>MKTFVERLHKGSDLKLEIKKIAKKNHFSAACIVNAVGSLSKLIIRTDVRDGKPVIKEYGKVEIVSLIGTIGKDGGHLHIHIAGGQTNGNVVGGHLVDGCIVHTTVELMFLVMDDIVFQTELDPKTGFDELVIKKLKS</sequence>
<dbReference type="Proteomes" id="UP000745577">
    <property type="component" value="Unassembled WGS sequence"/>
</dbReference>
<dbReference type="PANTHER" id="PTHR34988:SF1">
    <property type="entry name" value="DNA-BINDING PROTEIN"/>
    <property type="match status" value="1"/>
</dbReference>
<dbReference type="Pfam" id="PF03479">
    <property type="entry name" value="PCC"/>
    <property type="match status" value="1"/>
</dbReference>
<gene>
    <name evidence="2" type="ORF">KC675_01070</name>
</gene>
<dbReference type="PANTHER" id="PTHR34988">
    <property type="entry name" value="PROTEIN, PUTATIVE-RELATED"/>
    <property type="match status" value="1"/>
</dbReference>
<evidence type="ECO:0000313" key="3">
    <source>
        <dbReference type="Proteomes" id="UP000745577"/>
    </source>
</evidence>
<dbReference type="AlphaFoldDB" id="A0A955I882"/>
<name>A0A955I882_9BACT</name>
<evidence type="ECO:0000259" key="1">
    <source>
        <dbReference type="PROSITE" id="PS51742"/>
    </source>
</evidence>
<dbReference type="InterPro" id="IPR005175">
    <property type="entry name" value="PPC_dom"/>
</dbReference>
<protein>
    <submittedName>
        <fullName evidence="2">DNA-binding protein</fullName>
    </submittedName>
</protein>
<reference evidence="2" key="2">
    <citation type="journal article" date="2021" name="Microbiome">
        <title>Successional dynamics and alternative stable states in a saline activated sludge microbial community over 9 years.</title>
        <authorList>
            <person name="Wang Y."/>
            <person name="Ye J."/>
            <person name="Ju F."/>
            <person name="Liu L."/>
            <person name="Boyd J.A."/>
            <person name="Deng Y."/>
            <person name="Parks D.H."/>
            <person name="Jiang X."/>
            <person name="Yin X."/>
            <person name="Woodcroft B.J."/>
            <person name="Tyson G.W."/>
            <person name="Hugenholtz P."/>
            <person name="Polz M.F."/>
            <person name="Zhang T."/>
        </authorList>
    </citation>
    <scope>NUCLEOTIDE SEQUENCE</scope>
    <source>
        <strain evidence="2">HKST-UBA15</strain>
    </source>
</reference>
<dbReference type="CDD" id="cd11378">
    <property type="entry name" value="DUF296"/>
    <property type="match status" value="1"/>
</dbReference>
<comment type="caution">
    <text evidence="2">The sequence shown here is derived from an EMBL/GenBank/DDBJ whole genome shotgun (WGS) entry which is preliminary data.</text>
</comment>
<dbReference type="GO" id="GO:0003677">
    <property type="term" value="F:DNA binding"/>
    <property type="evidence" value="ECO:0007669"/>
    <property type="project" value="UniProtKB-KW"/>
</dbReference>
<keyword evidence="2" id="KW-0238">DNA-binding</keyword>
<dbReference type="Gene3D" id="3.30.1330.80">
    <property type="entry name" value="Hypothetical protein, similar to alpha- acetolactate decarboxylase, domain 2"/>
    <property type="match status" value="1"/>
</dbReference>
<reference evidence="2" key="1">
    <citation type="submission" date="2020-04" db="EMBL/GenBank/DDBJ databases">
        <authorList>
            <person name="Zhang T."/>
        </authorList>
    </citation>
    <scope>NUCLEOTIDE SEQUENCE</scope>
    <source>
        <strain evidence="2">HKST-UBA15</strain>
    </source>
</reference>
<dbReference type="SUPFAM" id="SSF117856">
    <property type="entry name" value="AF0104/ALDC/Ptd012-like"/>
    <property type="match status" value="1"/>
</dbReference>
<organism evidence="2 3">
    <name type="scientific">Candidatus Dojkabacteria bacterium</name>
    <dbReference type="NCBI Taxonomy" id="2099670"/>
    <lineage>
        <taxon>Bacteria</taxon>
        <taxon>Candidatus Dojkabacteria</taxon>
    </lineage>
</organism>
<dbReference type="PROSITE" id="PS51742">
    <property type="entry name" value="PPC"/>
    <property type="match status" value="1"/>
</dbReference>
<accession>A0A955I882</accession>
<dbReference type="EMBL" id="JAGQLL010000011">
    <property type="protein sequence ID" value="MCA9379749.1"/>
    <property type="molecule type" value="Genomic_DNA"/>
</dbReference>
<evidence type="ECO:0000313" key="2">
    <source>
        <dbReference type="EMBL" id="MCA9379749.1"/>
    </source>
</evidence>